<dbReference type="EMBL" id="JBHTBU010000002">
    <property type="protein sequence ID" value="MFC7288890.1"/>
    <property type="molecule type" value="Genomic_DNA"/>
</dbReference>
<evidence type="ECO:0000256" key="9">
    <source>
        <dbReference type="ARBA" id="ARBA00023136"/>
    </source>
</evidence>
<feature type="transmembrane region" description="Helical" evidence="10">
    <location>
        <begin position="231"/>
        <end position="256"/>
    </location>
</feature>
<feature type="transmembrane region" description="Helical" evidence="10">
    <location>
        <begin position="355"/>
        <end position="377"/>
    </location>
</feature>
<evidence type="ECO:0000256" key="4">
    <source>
        <dbReference type="ARBA" id="ARBA00022538"/>
    </source>
</evidence>
<evidence type="ECO:0000256" key="5">
    <source>
        <dbReference type="ARBA" id="ARBA00022692"/>
    </source>
</evidence>
<keyword evidence="12" id="KW-1185">Reference proteome</keyword>
<keyword evidence="9 10" id="KW-0472">Membrane</keyword>
<dbReference type="RefSeq" id="WP_382272285.1">
    <property type="nucleotide sequence ID" value="NZ_JBHTBU010000002.1"/>
</dbReference>
<evidence type="ECO:0000256" key="1">
    <source>
        <dbReference type="ARBA" id="ARBA00004651"/>
    </source>
</evidence>
<dbReference type="PANTHER" id="PTHR32024:SF1">
    <property type="entry name" value="KTR SYSTEM POTASSIUM UPTAKE PROTEIN B"/>
    <property type="match status" value="1"/>
</dbReference>
<keyword evidence="6" id="KW-0630">Potassium</keyword>
<protein>
    <submittedName>
        <fullName evidence="11">TrkH family potassium uptake protein</fullName>
    </submittedName>
</protein>
<gene>
    <name evidence="11" type="ORF">ACFQPC_12630</name>
</gene>
<keyword evidence="8" id="KW-0406">Ion transport</keyword>
<comment type="caution">
    <text evidence="11">The sequence shown here is derived from an EMBL/GenBank/DDBJ whole genome shotgun (WGS) entry which is preliminary data.</text>
</comment>
<keyword evidence="5 10" id="KW-0812">Transmembrane</keyword>
<feature type="transmembrane region" description="Helical" evidence="10">
    <location>
        <begin position="54"/>
        <end position="73"/>
    </location>
</feature>
<feature type="transmembrane region" description="Helical" evidence="10">
    <location>
        <begin position="302"/>
        <end position="334"/>
    </location>
</feature>
<accession>A0ABW2IDG4</accession>
<dbReference type="NCBIfam" id="TIGR00933">
    <property type="entry name" value="2a38"/>
    <property type="match status" value="1"/>
</dbReference>
<evidence type="ECO:0000313" key="11">
    <source>
        <dbReference type="EMBL" id="MFC7288890.1"/>
    </source>
</evidence>
<keyword evidence="4" id="KW-0633">Potassium transport</keyword>
<evidence type="ECO:0000256" key="7">
    <source>
        <dbReference type="ARBA" id="ARBA00022989"/>
    </source>
</evidence>
<feature type="transmembrane region" description="Helical" evidence="10">
    <location>
        <begin position="85"/>
        <end position="108"/>
    </location>
</feature>
<dbReference type="PANTHER" id="PTHR32024">
    <property type="entry name" value="TRK SYSTEM POTASSIUM UPTAKE PROTEIN TRKG-RELATED"/>
    <property type="match status" value="1"/>
</dbReference>
<evidence type="ECO:0000256" key="8">
    <source>
        <dbReference type="ARBA" id="ARBA00023065"/>
    </source>
</evidence>
<reference evidence="12" key="1">
    <citation type="journal article" date="2019" name="Int. J. Syst. Evol. Microbiol.">
        <title>The Global Catalogue of Microorganisms (GCM) 10K type strain sequencing project: providing services to taxonomists for standard genome sequencing and annotation.</title>
        <authorList>
            <consortium name="The Broad Institute Genomics Platform"/>
            <consortium name="The Broad Institute Genome Sequencing Center for Infectious Disease"/>
            <person name="Wu L."/>
            <person name="Ma J."/>
        </authorList>
    </citation>
    <scope>NUCLEOTIDE SEQUENCE [LARGE SCALE GENOMIC DNA]</scope>
    <source>
        <strain evidence="12">KACC 12508</strain>
    </source>
</reference>
<evidence type="ECO:0000256" key="2">
    <source>
        <dbReference type="ARBA" id="ARBA00022448"/>
    </source>
</evidence>
<comment type="subcellular location">
    <subcellularLocation>
        <location evidence="1">Cell membrane</location>
        <topology evidence="1">Multi-pass membrane protein</topology>
    </subcellularLocation>
</comment>
<evidence type="ECO:0000256" key="6">
    <source>
        <dbReference type="ARBA" id="ARBA00022958"/>
    </source>
</evidence>
<dbReference type="InterPro" id="IPR003445">
    <property type="entry name" value="Cat_transpt"/>
</dbReference>
<dbReference type="Proteomes" id="UP001596542">
    <property type="component" value="Unassembled WGS sequence"/>
</dbReference>
<evidence type="ECO:0000256" key="10">
    <source>
        <dbReference type="SAM" id="Phobius"/>
    </source>
</evidence>
<name>A0ABW2IDG4_9BURK</name>
<feature type="transmembrane region" description="Helical" evidence="10">
    <location>
        <begin position="21"/>
        <end position="42"/>
    </location>
</feature>
<keyword evidence="7 10" id="KW-1133">Transmembrane helix</keyword>
<evidence type="ECO:0000256" key="3">
    <source>
        <dbReference type="ARBA" id="ARBA00022475"/>
    </source>
</evidence>
<evidence type="ECO:0000313" key="12">
    <source>
        <dbReference type="Proteomes" id="UP001596542"/>
    </source>
</evidence>
<keyword evidence="3" id="KW-1003">Cell membrane</keyword>
<feature type="transmembrane region" description="Helical" evidence="10">
    <location>
        <begin position="199"/>
        <end position="219"/>
    </location>
</feature>
<organism evidence="11 12">
    <name type="scientific">Herminiimonas glaciei</name>
    <dbReference type="NCBI Taxonomy" id="523788"/>
    <lineage>
        <taxon>Bacteria</taxon>
        <taxon>Pseudomonadati</taxon>
        <taxon>Pseudomonadota</taxon>
        <taxon>Betaproteobacteria</taxon>
        <taxon>Burkholderiales</taxon>
        <taxon>Oxalobacteraceae</taxon>
        <taxon>Herminiimonas</taxon>
    </lineage>
</organism>
<feature type="transmembrane region" description="Helical" evidence="10">
    <location>
        <begin position="169"/>
        <end position="187"/>
    </location>
</feature>
<keyword evidence="2" id="KW-0813">Transport</keyword>
<sequence length="453" mass="48573">MKRGFRPPLVYRQVRRQVLHLTPPQALILSFVGLSLVGTLLLKLPMASNVPTSWMQALFTAVSASTITGLSVLDVGSHFTQFGLWVLLGLIQLGGIGLLTFGVLIIHLTSGRLTLRDRAALQDSLNQSGRLDMQALLRVLFGFVIAMELLGTLLLAIQWVPQLGWSRGLFFSFFHAVSAFNNAGFGLEANSLGNYVGNPLINIVITFLFIAGGIGFAVIADLRAKRRFRELALHTKLMLVGTLFINLLAMLVLFALEYGNPDTLGSLHGLGTKLWASWFQAVAPRSAGFTTMDTGMLTQGSAFFVMTLMFIGAGSGSTGGGIKLTTFIILLVATRAFLRQQHNPVLFGRSIDAGLTLRALAITIIALFFVVTGTFLLTLTEHATFLDLAFEVVSAASTTGLSRGVTPTLSTGGQWVIMVLMLVGRVGPLTLAFTLANSRGAGVTYPAGRVNIG</sequence>
<dbReference type="InterPro" id="IPR004772">
    <property type="entry name" value="TrkH"/>
</dbReference>
<proteinExistence type="predicted"/>
<feature type="transmembrane region" description="Helical" evidence="10">
    <location>
        <begin position="415"/>
        <end position="436"/>
    </location>
</feature>
<dbReference type="Pfam" id="PF02386">
    <property type="entry name" value="TrkH"/>
    <property type="match status" value="1"/>
</dbReference>
<feature type="transmembrane region" description="Helical" evidence="10">
    <location>
        <begin position="135"/>
        <end position="157"/>
    </location>
</feature>